<evidence type="ECO:0000313" key="1">
    <source>
        <dbReference type="EMBL" id="PAX58364.1"/>
    </source>
</evidence>
<keyword evidence="2" id="KW-1185">Reference proteome</keyword>
<organism evidence="1 2">
    <name type="scientific">Brunnivagina elsteri CCALA 953</name>
    <dbReference type="NCBI Taxonomy" id="987040"/>
    <lineage>
        <taxon>Bacteria</taxon>
        <taxon>Bacillati</taxon>
        <taxon>Cyanobacteriota</taxon>
        <taxon>Cyanophyceae</taxon>
        <taxon>Nostocales</taxon>
        <taxon>Calotrichaceae</taxon>
        <taxon>Brunnivagina</taxon>
    </lineage>
</organism>
<protein>
    <submittedName>
        <fullName evidence="1">Uncharacterized protein</fullName>
    </submittedName>
</protein>
<dbReference type="AlphaFoldDB" id="A0A2A2TLF2"/>
<reference evidence="1 2" key="1">
    <citation type="submission" date="2017-08" db="EMBL/GenBank/DDBJ databases">
        <title>Draft genome sequence of filamentous cyanobacterium Calothrix elsteri CCALA 953.</title>
        <authorList>
            <person name="Gagunashvili A.N."/>
            <person name="Elster J."/>
            <person name="Andresson O.S."/>
        </authorList>
    </citation>
    <scope>NUCLEOTIDE SEQUENCE [LARGE SCALE GENOMIC DNA]</scope>
    <source>
        <strain evidence="1 2">CCALA 953</strain>
    </source>
</reference>
<sequence length="151" mass="16859">MLDTSLWQVQWQGNFQAATNGNVYVPIPPIDVPIAFEKPLVAISTSSFNALPKWVTGGWVSQKIYTGLTVTGVGDAIATNQRVFLNKLSLFKFPMDLASTYELTYNFPRWIFDLSIAIWEYQGDIGEVDNIAGTLQRLEEKVDDIATFGGY</sequence>
<proteinExistence type="predicted"/>
<accession>A0A2A2TLF2</accession>
<dbReference type="OrthoDB" id="583031at2"/>
<comment type="caution">
    <text evidence="1">The sequence shown here is derived from an EMBL/GenBank/DDBJ whole genome shotgun (WGS) entry which is preliminary data.</text>
</comment>
<dbReference type="Proteomes" id="UP000218238">
    <property type="component" value="Unassembled WGS sequence"/>
</dbReference>
<dbReference type="EMBL" id="NTFS01000059">
    <property type="protein sequence ID" value="PAX58364.1"/>
    <property type="molecule type" value="Genomic_DNA"/>
</dbReference>
<dbReference type="RefSeq" id="WP_095721164.1">
    <property type="nucleotide sequence ID" value="NZ_NTFS01000059.1"/>
</dbReference>
<gene>
    <name evidence="1" type="ORF">CK510_07795</name>
</gene>
<name>A0A2A2TLF2_9CYAN</name>
<evidence type="ECO:0000313" key="2">
    <source>
        <dbReference type="Proteomes" id="UP000218238"/>
    </source>
</evidence>